<dbReference type="AlphaFoldDB" id="A0A8C5N383"/>
<keyword evidence="4" id="KW-1185">Reference proteome</keyword>
<feature type="region of interest" description="Disordered" evidence="2">
    <location>
        <begin position="58"/>
        <end position="84"/>
    </location>
</feature>
<reference evidence="3" key="1">
    <citation type="submission" date="2025-08" db="UniProtKB">
        <authorList>
            <consortium name="Ensembl"/>
        </authorList>
    </citation>
    <scope>IDENTIFICATION</scope>
</reference>
<dbReference type="PANTHER" id="PTHR15895">
    <property type="entry name" value="IMMEDIATE EARLY RESPONSE GENE"/>
    <property type="match status" value="1"/>
</dbReference>
<dbReference type="Ensembl" id="ENSLLET00000022477.1">
    <property type="protein sequence ID" value="ENSLLEP00000021643.1"/>
    <property type="gene ID" value="ENSLLEG00000013715.1"/>
</dbReference>
<evidence type="ECO:0000313" key="4">
    <source>
        <dbReference type="Proteomes" id="UP000694569"/>
    </source>
</evidence>
<comment type="similarity">
    <text evidence="1">Belongs to the IER family.</text>
</comment>
<protein>
    <submittedName>
        <fullName evidence="3">Immediate early response 2</fullName>
    </submittedName>
</protein>
<evidence type="ECO:0000313" key="3">
    <source>
        <dbReference type="Ensembl" id="ENSLLEP00000021643.1"/>
    </source>
</evidence>
<dbReference type="Proteomes" id="UP000694569">
    <property type="component" value="Unplaced"/>
</dbReference>
<dbReference type="InterPro" id="IPR008653">
    <property type="entry name" value="IER"/>
</dbReference>
<evidence type="ECO:0000256" key="1">
    <source>
        <dbReference type="ARBA" id="ARBA00006186"/>
    </source>
</evidence>
<dbReference type="OrthoDB" id="8937180at2759"/>
<gene>
    <name evidence="3" type="primary">IER2</name>
</gene>
<sequence length="148" mass="15966">RYARAQSQQAVQREAHRIAALSAWKLLRSRSQRGGMRLHRSLQLSLLMRSARELLLEAPAPPPAAAAPQAPRESRKRRGCGPALTELVPTKRPCLWQETPQPQPQGGAFPGLAQGLQTLLRAPGAGGCRGPARGHIMTGATARTVEAF</sequence>
<evidence type="ECO:0000256" key="2">
    <source>
        <dbReference type="SAM" id="MobiDB-lite"/>
    </source>
</evidence>
<accession>A0A8C5N383</accession>
<name>A0A8C5N383_9ANUR</name>
<dbReference type="Pfam" id="PF05760">
    <property type="entry name" value="IER"/>
    <property type="match status" value="1"/>
</dbReference>
<dbReference type="GeneTree" id="ENSGT00900000141021"/>
<reference evidence="3" key="2">
    <citation type="submission" date="2025-09" db="UniProtKB">
        <authorList>
            <consortium name="Ensembl"/>
        </authorList>
    </citation>
    <scope>IDENTIFICATION</scope>
</reference>
<organism evidence="3 4">
    <name type="scientific">Leptobrachium leishanense</name>
    <name type="common">Leishan spiny toad</name>
    <dbReference type="NCBI Taxonomy" id="445787"/>
    <lineage>
        <taxon>Eukaryota</taxon>
        <taxon>Metazoa</taxon>
        <taxon>Chordata</taxon>
        <taxon>Craniata</taxon>
        <taxon>Vertebrata</taxon>
        <taxon>Euteleostomi</taxon>
        <taxon>Amphibia</taxon>
        <taxon>Batrachia</taxon>
        <taxon>Anura</taxon>
        <taxon>Pelobatoidea</taxon>
        <taxon>Megophryidae</taxon>
        <taxon>Leptobrachium</taxon>
    </lineage>
</organism>
<proteinExistence type="inferred from homology"/>